<reference evidence="1" key="1">
    <citation type="submission" date="2024-05" db="EMBL/GenBank/DDBJ databases">
        <authorList>
            <person name="Kim S."/>
            <person name="Heo J."/>
            <person name="Choi H."/>
            <person name="Choi Y."/>
            <person name="Kwon S.-W."/>
            <person name="Kim Y."/>
        </authorList>
    </citation>
    <scope>NUCLEOTIDE SEQUENCE</scope>
    <source>
        <strain evidence="1">KACC 23697</strain>
    </source>
</reference>
<dbReference type="Pfam" id="PF20102">
    <property type="entry name" value="DUF6492"/>
    <property type="match status" value="1"/>
</dbReference>
<protein>
    <submittedName>
        <fullName evidence="1">DUF6492 family protein</fullName>
    </submittedName>
</protein>
<evidence type="ECO:0000313" key="1">
    <source>
        <dbReference type="EMBL" id="XBO48293.1"/>
    </source>
</evidence>
<dbReference type="AlphaFoldDB" id="A0AAU7K6Z9"/>
<dbReference type="RefSeq" id="WP_406825679.1">
    <property type="nucleotide sequence ID" value="NZ_CP157485.1"/>
</dbReference>
<gene>
    <name evidence="1" type="ORF">ABEG20_01600</name>
</gene>
<sequence>MVAFLKKYNPISVSIYLLLRLLKKIRGFHENYRIYAPNFTSKRDLLLWRLSVLNPLINYDVNFRKKIFSEVPIDVFIPVSIKDIHHLTQVINGINKFVKHPINKIFVAANPEQSILNICNSLKLSFIDEKTVLGYDKTMIKYIVNGIDRSGWLFQQLLKLGADKVVEMDNLLVIDADTIFIKPKVFFHNRKVILDHSTERHMPYHITYKKILHHETTSLLSFITHYMMFNKEFLNNLKTKIEIIHKKSWDQAILENVDYNDESGFSEYELYGNYLLNSEKTKIKREYCFNATSFHDANNSFTKTVSIHSYAQI</sequence>
<proteinExistence type="predicted"/>
<organism evidence="1">
    <name type="scientific">Pedobacter sp. KACC 23697</name>
    <dbReference type="NCBI Taxonomy" id="3149230"/>
    <lineage>
        <taxon>Bacteria</taxon>
        <taxon>Pseudomonadati</taxon>
        <taxon>Bacteroidota</taxon>
        <taxon>Sphingobacteriia</taxon>
        <taxon>Sphingobacteriales</taxon>
        <taxon>Sphingobacteriaceae</taxon>
        <taxon>Pedobacter</taxon>
    </lineage>
</organism>
<dbReference type="EMBL" id="CP157485">
    <property type="protein sequence ID" value="XBO48293.1"/>
    <property type="molecule type" value="Genomic_DNA"/>
</dbReference>
<dbReference type="InterPro" id="IPR045499">
    <property type="entry name" value="DUF6492"/>
</dbReference>
<name>A0AAU7K6Z9_9SPHI</name>
<accession>A0AAU7K6Z9</accession>